<dbReference type="Pfam" id="PF00144">
    <property type="entry name" value="Beta-lactamase"/>
    <property type="match status" value="1"/>
</dbReference>
<protein>
    <submittedName>
        <fullName evidence="2">CubicO group peptidase (Beta-lactamase class C family)</fullName>
    </submittedName>
</protein>
<dbReference type="InterPro" id="IPR050789">
    <property type="entry name" value="Diverse_Enzym_Activities"/>
</dbReference>
<reference evidence="2 3" key="1">
    <citation type="submission" date="2018-03" db="EMBL/GenBank/DDBJ databases">
        <title>Genomic Encyclopedia of Archaeal and Bacterial Type Strains, Phase II (KMG-II): from individual species to whole genera.</title>
        <authorList>
            <person name="Goeker M."/>
        </authorList>
    </citation>
    <scope>NUCLEOTIDE SEQUENCE [LARGE SCALE GENOMIC DNA]</scope>
    <source>
        <strain evidence="2 3">DSM 29057</strain>
    </source>
</reference>
<dbReference type="PANTHER" id="PTHR43283">
    <property type="entry name" value="BETA-LACTAMASE-RELATED"/>
    <property type="match status" value="1"/>
</dbReference>
<keyword evidence="3" id="KW-1185">Reference proteome</keyword>
<name>A0A2P8GJ92_9BACT</name>
<dbReference type="Gene3D" id="3.40.710.10">
    <property type="entry name" value="DD-peptidase/beta-lactamase superfamily"/>
    <property type="match status" value="1"/>
</dbReference>
<gene>
    <name evidence="2" type="ORF">CLV60_101401</name>
</gene>
<evidence type="ECO:0000313" key="3">
    <source>
        <dbReference type="Proteomes" id="UP000241964"/>
    </source>
</evidence>
<evidence type="ECO:0000313" key="2">
    <source>
        <dbReference type="EMBL" id="PSL34032.1"/>
    </source>
</evidence>
<dbReference type="InterPro" id="IPR012338">
    <property type="entry name" value="Beta-lactam/transpept-like"/>
</dbReference>
<dbReference type="AlphaFoldDB" id="A0A2P8GJ92"/>
<dbReference type="InterPro" id="IPR001466">
    <property type="entry name" value="Beta-lactam-related"/>
</dbReference>
<organism evidence="2 3">
    <name type="scientific">Dyadobacter jiangsuensis</name>
    <dbReference type="NCBI Taxonomy" id="1591085"/>
    <lineage>
        <taxon>Bacteria</taxon>
        <taxon>Pseudomonadati</taxon>
        <taxon>Bacteroidota</taxon>
        <taxon>Cytophagia</taxon>
        <taxon>Cytophagales</taxon>
        <taxon>Spirosomataceae</taxon>
        <taxon>Dyadobacter</taxon>
    </lineage>
</organism>
<evidence type="ECO:0000259" key="1">
    <source>
        <dbReference type="Pfam" id="PF00144"/>
    </source>
</evidence>
<dbReference type="Proteomes" id="UP000241964">
    <property type="component" value="Unassembled WGS sequence"/>
</dbReference>
<feature type="domain" description="Beta-lactamase-related" evidence="1">
    <location>
        <begin position="56"/>
        <end position="342"/>
    </location>
</feature>
<comment type="caution">
    <text evidence="2">The sequence shown here is derived from an EMBL/GenBank/DDBJ whole genome shotgun (WGS) entry which is preliminary data.</text>
</comment>
<dbReference type="PANTHER" id="PTHR43283:SF18">
    <property type="match status" value="1"/>
</dbReference>
<dbReference type="EMBL" id="PYAS01000001">
    <property type="protein sequence ID" value="PSL34032.1"/>
    <property type="molecule type" value="Genomic_DNA"/>
</dbReference>
<accession>A0A2P8GJ92</accession>
<dbReference type="SUPFAM" id="SSF56601">
    <property type="entry name" value="beta-lactamase/transpeptidase-like"/>
    <property type="match status" value="1"/>
</dbReference>
<proteinExistence type="predicted"/>
<sequence length="369" mass="41730">MQILPQFRFWEVTGFLRVPVKYMILLFVLISFSTNAQQPNSVPDMRDSVAVVKWLKEKRIPALAVGYIENGSVKDIHAFGELRTGVPARKDAIFNVASITKTITSMVALNLVNAGKWRLDEPVARYFTDPDVKDDPRSTRLTTRDILTHRSGFPNWRSELPEGKLAFQFDPGTRYQYSGEGFEYLRHALESKFHRSLDQLADSIIFKPLGMHDTRFVWNSADEGRFAYPFDAELKQLEVVRNAMPNAADLLKTTMPDYCKFITWVLNGAGVSKELFREMASRQVTRKTDSYMGLGWVIYDPVGREEYALSHGGHDPGVHTLAVVLPKSNRALVIFTNSDNGIQIYPDLLGYYLGAQGQAIVAIETKKTP</sequence>
<dbReference type="OrthoDB" id="1357763at2"/>